<evidence type="ECO:0000313" key="1">
    <source>
        <dbReference type="EMBL" id="RGV26379.1"/>
    </source>
</evidence>
<dbReference type="OMA" id="LGICGGQ"/>
<comment type="caution">
    <text evidence="1">The sequence shown here is derived from an EMBL/GenBank/DDBJ whole genome shotgun (WGS) entry which is preliminary data.</text>
</comment>
<dbReference type="SUPFAM" id="SSF52317">
    <property type="entry name" value="Class I glutamine amidotransferase-like"/>
    <property type="match status" value="1"/>
</dbReference>
<dbReference type="CDD" id="cd01745">
    <property type="entry name" value="GATase1_2"/>
    <property type="match status" value="1"/>
</dbReference>
<dbReference type="PANTHER" id="PTHR43235:SF1">
    <property type="entry name" value="GLUTAMINE AMIDOTRANSFERASE PB2B2.05-RELATED"/>
    <property type="match status" value="1"/>
</dbReference>
<dbReference type="Proteomes" id="UP000284434">
    <property type="component" value="Unassembled WGS sequence"/>
</dbReference>
<reference evidence="3 4" key="1">
    <citation type="submission" date="2018-08" db="EMBL/GenBank/DDBJ databases">
        <title>A genome reference for cultivated species of the human gut microbiota.</title>
        <authorList>
            <person name="Zou Y."/>
            <person name="Xue W."/>
            <person name="Luo G."/>
        </authorList>
    </citation>
    <scope>NUCLEOTIDE SEQUENCE [LARGE SCALE GENOMIC DNA]</scope>
    <source>
        <strain evidence="1 3">AF14-6AC</strain>
        <strain evidence="2 4">OF03-11</strain>
    </source>
</reference>
<dbReference type="AlphaFoldDB" id="A0A1Y3YBT7"/>
<evidence type="ECO:0000313" key="2">
    <source>
        <dbReference type="EMBL" id="RGY09255.1"/>
    </source>
</evidence>
<accession>A0A1Y3YBT7</accession>
<dbReference type="PANTHER" id="PTHR43235">
    <property type="entry name" value="GLUTAMINE AMIDOTRANSFERASE PB2B2.05-RELATED"/>
    <property type="match status" value="1"/>
</dbReference>
<evidence type="ECO:0000313" key="3">
    <source>
        <dbReference type="Proteomes" id="UP000283426"/>
    </source>
</evidence>
<protein>
    <submittedName>
        <fullName evidence="1">Gamma-glutamyl-gamma-aminobutyrate hydrolase family protein</fullName>
    </submittedName>
</protein>
<dbReference type="Gene3D" id="3.40.50.880">
    <property type="match status" value="1"/>
</dbReference>
<dbReference type="InterPro" id="IPR029062">
    <property type="entry name" value="Class_I_gatase-like"/>
</dbReference>
<evidence type="ECO:0000313" key="4">
    <source>
        <dbReference type="Proteomes" id="UP000284434"/>
    </source>
</evidence>
<dbReference type="Proteomes" id="UP000283426">
    <property type="component" value="Unassembled WGS sequence"/>
</dbReference>
<organism evidence="1 3">
    <name type="scientific">Odoribacter splanchnicus</name>
    <dbReference type="NCBI Taxonomy" id="28118"/>
    <lineage>
        <taxon>Bacteria</taxon>
        <taxon>Pseudomonadati</taxon>
        <taxon>Bacteroidota</taxon>
        <taxon>Bacteroidia</taxon>
        <taxon>Bacteroidales</taxon>
        <taxon>Odoribacteraceae</taxon>
        <taxon>Odoribacter</taxon>
    </lineage>
</organism>
<dbReference type="Pfam" id="PF07722">
    <property type="entry name" value="Peptidase_C26"/>
    <property type="match status" value="1"/>
</dbReference>
<keyword evidence="1" id="KW-0378">Hydrolase</keyword>
<dbReference type="InterPro" id="IPR044668">
    <property type="entry name" value="PuuD-like"/>
</dbReference>
<dbReference type="RefSeq" id="WP_013612734.1">
    <property type="nucleotide sequence ID" value="NZ_BAABYK010000001.1"/>
</dbReference>
<sequence>MTPIIGISTNLHTVDKGKFLGMERIYVNKDYIDAVVKAGGIPLLLPPVADRASIVRYAEVCDGFILSGGGDINPILYGDFPHPCLEEFHTGLDRAQWALTEEILRTDKPLLAICRGIQLLNVVLGGTLWQDITAIGHPVMLHSQYSPREDIFHPVSIEKDSILGRLWGEQLEVNSFHHQCLNHLGRHLKITATAPDGVIEAVEMPDHTFVVGIQWHPEMLLAGSDKMLPLFQQLIAHCRRE</sequence>
<dbReference type="GO" id="GO:0006598">
    <property type="term" value="P:polyamine catabolic process"/>
    <property type="evidence" value="ECO:0007669"/>
    <property type="project" value="TreeGrafter"/>
</dbReference>
<name>A0A1Y3YBT7_9BACT</name>
<dbReference type="GO" id="GO:0033969">
    <property type="term" value="F:gamma-glutamyl-gamma-aminobutyrate hydrolase activity"/>
    <property type="evidence" value="ECO:0007669"/>
    <property type="project" value="TreeGrafter"/>
</dbReference>
<proteinExistence type="predicted"/>
<dbReference type="InterPro" id="IPR011697">
    <property type="entry name" value="Peptidase_C26"/>
</dbReference>
<dbReference type="PROSITE" id="PS51273">
    <property type="entry name" value="GATASE_TYPE_1"/>
    <property type="match status" value="1"/>
</dbReference>
<dbReference type="EMBL" id="QSCO01000003">
    <property type="protein sequence ID" value="RGY09255.1"/>
    <property type="molecule type" value="Genomic_DNA"/>
</dbReference>
<dbReference type="GeneID" id="61275787"/>
<dbReference type="EMBL" id="QRYW01000018">
    <property type="protein sequence ID" value="RGV26379.1"/>
    <property type="molecule type" value="Genomic_DNA"/>
</dbReference>
<dbReference type="GO" id="GO:0005829">
    <property type="term" value="C:cytosol"/>
    <property type="evidence" value="ECO:0007669"/>
    <property type="project" value="TreeGrafter"/>
</dbReference>
<gene>
    <name evidence="1" type="ORF">DWW24_09515</name>
    <name evidence="2" type="ORF">DXA53_02940</name>
</gene>